<evidence type="ECO:0000313" key="3">
    <source>
        <dbReference type="Proteomes" id="UP000240739"/>
    </source>
</evidence>
<gene>
    <name evidence="2" type="ORF">C7Y72_12535</name>
</gene>
<feature type="compositionally biased region" description="Basic and acidic residues" evidence="1">
    <location>
        <begin position="19"/>
        <end position="28"/>
    </location>
</feature>
<protein>
    <submittedName>
        <fullName evidence="2">Uncharacterized protein</fullName>
    </submittedName>
</protein>
<reference evidence="2 3" key="1">
    <citation type="submission" date="2018-03" db="EMBL/GenBank/DDBJ databases">
        <title>Aquarubrobacter algicola gen. nov., sp. nov., a novel actinobacterium isolated from shallow eutrophic lake during the end of cyanobacterial harmful algal blooms.</title>
        <authorList>
            <person name="Chun S.J."/>
        </authorList>
    </citation>
    <scope>NUCLEOTIDE SEQUENCE [LARGE SCALE GENOMIC DNA]</scope>
    <source>
        <strain evidence="2 3">Seoho-28</strain>
    </source>
</reference>
<keyword evidence="3" id="KW-1185">Reference proteome</keyword>
<feature type="region of interest" description="Disordered" evidence="1">
    <location>
        <begin position="1"/>
        <end position="28"/>
    </location>
</feature>
<comment type="caution">
    <text evidence="2">The sequence shown here is derived from an EMBL/GenBank/DDBJ whole genome shotgun (WGS) entry which is preliminary data.</text>
</comment>
<accession>A0A2T4UMF5</accession>
<dbReference type="Proteomes" id="UP000240739">
    <property type="component" value="Unassembled WGS sequence"/>
</dbReference>
<dbReference type="AlphaFoldDB" id="A0A2T4UMF5"/>
<name>A0A2T4UMF5_9ACTN</name>
<sequence>MSGKGTKKKGTKKAPPSRTRFDELRDQKIQRDLGSASSTMVDPAIFESLPKSVDLTNPVGYLFSSSPGRRKVERSATIEELRRAGEVVQQAATVANLAYAHVIESAGVSDERTLAATKVAAAKARQEVWNLSGVPEQFRPMRATALGSQISENRQQFSDERTEALQDIMVASRKRRAELITWGSLIDAGLLSEEKYRRTKQIFRVLSGKSKFKAMLVISRGSSIGLLADWLVRHPEIGPSVGKPGTTVAQSTETGKAITEIIETVMGVLGGLGLGIAALGENGQKLAELLDIDGMSFQESHYTEHIGKFIGGGMKGLGGLTGMTTGILDSINAGEQIKLGGVHRSQGIDQMYNAVTKTMQSTVTTGQGGVDIARTVQSFNHGDKIPALEQAFQGLGGTVAVLSAMMHVKDTARQGAYSHGMLAGMGVKEEDEARWLSALGRREVHGGKATASGIKAAGSVLTAIGTFMGPTPAGPILKIVGMAITGAADAVETIVDLSVGGKSRAKELEAMYGDGSPEALEYVLKFHSEHSAQTIVQKALDGDANAKQALASYGVTELDLKTKSAKVIRELINKAMRRGDGRNLGQKVSEGVGTISRYFGAGGHAEKQHNRDEIAWRTAQAKNLVGYKKKVRTRGEVMAAAQFRRADQVENERKRMIELLERMKKKGLVTDEQYRQASELLMPWRQFQEKQMQERRNQHNDRRNKAFFEEKGGDLAQVNFERRAEQKRQQMREQYEKQYGIKLKPLSEVVNDETVKYRGL</sequence>
<proteinExistence type="predicted"/>
<evidence type="ECO:0000256" key="1">
    <source>
        <dbReference type="SAM" id="MobiDB-lite"/>
    </source>
</evidence>
<evidence type="ECO:0000313" key="2">
    <source>
        <dbReference type="EMBL" id="PTL60408.1"/>
    </source>
</evidence>
<organism evidence="2 3">
    <name type="scientific">Paraconexibacter algicola</name>
    <dbReference type="NCBI Taxonomy" id="2133960"/>
    <lineage>
        <taxon>Bacteria</taxon>
        <taxon>Bacillati</taxon>
        <taxon>Actinomycetota</taxon>
        <taxon>Thermoleophilia</taxon>
        <taxon>Solirubrobacterales</taxon>
        <taxon>Paraconexibacteraceae</taxon>
        <taxon>Paraconexibacter</taxon>
    </lineage>
</organism>
<feature type="compositionally biased region" description="Basic residues" evidence="1">
    <location>
        <begin position="1"/>
        <end position="12"/>
    </location>
</feature>
<dbReference type="RefSeq" id="WP_107569053.1">
    <property type="nucleotide sequence ID" value="NZ_PYYB01000001.1"/>
</dbReference>
<dbReference type="EMBL" id="PYYB01000001">
    <property type="protein sequence ID" value="PTL60408.1"/>
    <property type="molecule type" value="Genomic_DNA"/>
</dbReference>